<feature type="region of interest" description="Disordered" evidence="1">
    <location>
        <begin position="351"/>
        <end position="372"/>
    </location>
</feature>
<evidence type="ECO:0000313" key="2">
    <source>
        <dbReference type="EMBL" id="EWS73854.1"/>
    </source>
</evidence>
<dbReference type="EMBL" id="GG662656">
    <property type="protein sequence ID" value="EWS73854.1"/>
    <property type="molecule type" value="Genomic_DNA"/>
</dbReference>
<keyword evidence="2" id="KW-0575">Peroxidase</keyword>
<evidence type="ECO:0000256" key="1">
    <source>
        <dbReference type="SAM" id="MobiDB-lite"/>
    </source>
</evidence>
<dbReference type="GeneID" id="24438170"/>
<keyword evidence="3" id="KW-1185">Reference proteome</keyword>
<dbReference type="GO" id="GO:0004601">
    <property type="term" value="F:peroxidase activity"/>
    <property type="evidence" value="ECO:0007669"/>
    <property type="project" value="UniProtKB-KW"/>
</dbReference>
<reference evidence="3" key="1">
    <citation type="journal article" date="2006" name="PLoS Biol.">
        <title>Macronuclear genome sequence of the ciliate Tetrahymena thermophila, a model eukaryote.</title>
        <authorList>
            <person name="Eisen J.A."/>
            <person name="Coyne R.S."/>
            <person name="Wu M."/>
            <person name="Wu D."/>
            <person name="Thiagarajan M."/>
            <person name="Wortman J.R."/>
            <person name="Badger J.H."/>
            <person name="Ren Q."/>
            <person name="Amedeo P."/>
            <person name="Jones K.M."/>
            <person name="Tallon L.J."/>
            <person name="Delcher A.L."/>
            <person name="Salzberg S.L."/>
            <person name="Silva J.C."/>
            <person name="Haas B.J."/>
            <person name="Majoros W.H."/>
            <person name="Farzad M."/>
            <person name="Carlton J.M."/>
            <person name="Smith R.K. Jr."/>
            <person name="Garg J."/>
            <person name="Pearlman R.E."/>
            <person name="Karrer K.M."/>
            <person name="Sun L."/>
            <person name="Manning G."/>
            <person name="Elde N.C."/>
            <person name="Turkewitz A.P."/>
            <person name="Asai D.J."/>
            <person name="Wilkes D.E."/>
            <person name="Wang Y."/>
            <person name="Cai H."/>
            <person name="Collins K."/>
            <person name="Stewart B.A."/>
            <person name="Lee S.R."/>
            <person name="Wilamowska K."/>
            <person name="Weinberg Z."/>
            <person name="Ruzzo W.L."/>
            <person name="Wloga D."/>
            <person name="Gaertig J."/>
            <person name="Frankel J."/>
            <person name="Tsao C.-C."/>
            <person name="Gorovsky M.A."/>
            <person name="Keeling P.J."/>
            <person name="Waller R.F."/>
            <person name="Patron N.J."/>
            <person name="Cherry J.M."/>
            <person name="Stover N.A."/>
            <person name="Krieger C.J."/>
            <person name="del Toro C."/>
            <person name="Ryder H.F."/>
            <person name="Williamson S.C."/>
            <person name="Barbeau R.A."/>
            <person name="Hamilton E.P."/>
            <person name="Orias E."/>
        </authorList>
    </citation>
    <scope>NUCLEOTIDE SEQUENCE [LARGE SCALE GENOMIC DNA]</scope>
    <source>
        <strain evidence="3">SB210</strain>
    </source>
</reference>
<sequence>MNQCQQNLNQNLHFDALSKEAKIHETLQSNQGNFRGQQLGELKFTIPKRNRNQDQQMTVNKLEKNINDSFKFIKLSIESDVITTNHFKNFKAQSRKTQQSALQNQKSKMVDSKASTAQFSPSRNNSAQRSQKQFTGQPYLYQSENSNQQENLIKSICDRFFYTQRSNPLQQSKFQGNYAPYLKQAYSLERVKEQSQESQQKMVNQKYEDNQRIKRQKISLDSLDDTHNKSIKQLLLLGDQMKKNPQLYYLKQSAKQREQDIKSQVSISLSKLHASNEDFQLPQQGNNIASCQKLYKAQAKPQEKHLKSNSSFIIGKHQLETLIQKKFENKALKQSNNPKSLLQNISFLQTKGQNESSDHKQQLEKPNNSNKNEIFQIQQNKSYLYKNKYSINLSQLESINFKQHEILSESQNKYYQQIQNNILRRNQSQDLNSSKISQGTQTMNIDIDIKSQLSSSPSERSSYIASKNINSLQINPSDQQINKDLQLKLPNNESQFQLQNSQICKIINKRRGNSVIIQHDQNISLQNNQRRQSLSQINNSINAAQNRKKTKEKEQLNFSKIPWINLIILYLQL</sequence>
<proteinExistence type="predicted"/>
<feature type="region of interest" description="Disordered" evidence="1">
    <location>
        <begin position="92"/>
        <end position="134"/>
    </location>
</feature>
<accession>W7XJ49</accession>
<dbReference type="RefSeq" id="XP_012653601.1">
    <property type="nucleotide sequence ID" value="XM_012798147.1"/>
</dbReference>
<dbReference type="KEGG" id="tet:TTHERM_000279828"/>
<name>W7XJ49_TETTS</name>
<gene>
    <name evidence="2" type="ORF">TTHERM_000279828</name>
</gene>
<organism evidence="2 3">
    <name type="scientific">Tetrahymena thermophila (strain SB210)</name>
    <dbReference type="NCBI Taxonomy" id="312017"/>
    <lineage>
        <taxon>Eukaryota</taxon>
        <taxon>Sar</taxon>
        <taxon>Alveolata</taxon>
        <taxon>Ciliophora</taxon>
        <taxon>Intramacronucleata</taxon>
        <taxon>Oligohymenophorea</taxon>
        <taxon>Hymenostomatida</taxon>
        <taxon>Tetrahymenina</taxon>
        <taxon>Tetrahymenidae</taxon>
        <taxon>Tetrahymena</taxon>
    </lineage>
</organism>
<keyword evidence="2" id="KW-0560">Oxidoreductase</keyword>
<dbReference type="Proteomes" id="UP000009168">
    <property type="component" value="Unassembled WGS sequence"/>
</dbReference>
<dbReference type="InParanoid" id="W7XJ49"/>
<evidence type="ECO:0000313" key="3">
    <source>
        <dbReference type="Proteomes" id="UP000009168"/>
    </source>
</evidence>
<protein>
    <submittedName>
        <fullName evidence="2">Glutathione peroxidase</fullName>
    </submittedName>
</protein>
<dbReference type="AlphaFoldDB" id="W7XJ49"/>